<comment type="subcellular location">
    <subcellularLocation>
        <location evidence="1">Membrane</location>
        <topology evidence="1">Single-pass membrane protein</topology>
    </subcellularLocation>
</comment>
<evidence type="ECO:0000313" key="9">
    <source>
        <dbReference type="Proteomes" id="UP001059934"/>
    </source>
</evidence>
<evidence type="ECO:0000256" key="4">
    <source>
        <dbReference type="ARBA" id="ARBA00023136"/>
    </source>
</evidence>
<dbReference type="InterPro" id="IPR037682">
    <property type="entry name" value="TonB_C"/>
</dbReference>
<evidence type="ECO:0000313" key="8">
    <source>
        <dbReference type="EMBL" id="UVW35299.1"/>
    </source>
</evidence>
<sequence>MAFIRIGISAALGVLVTFALIILMYKLIDSGNKDLDEKETIKIADFLHVDRQLTENAKQTQVEKPEDPETPPPDIPEDNIEFEVPENAISMAAPAANANLKIGGAGGFARDSDYIPVYVPQPQYPRRAQTRGKEGYAVIEVIITTTGGTRDPIMVEEFPEGWGFGRAALKAASKLKYNPRVVDGVGQEVPGVLYKFTFQMAK</sequence>
<protein>
    <submittedName>
        <fullName evidence="8">Energy transducer TonB</fullName>
    </submittedName>
</protein>
<evidence type="ECO:0000256" key="6">
    <source>
        <dbReference type="SAM" id="Phobius"/>
    </source>
</evidence>
<keyword evidence="4 6" id="KW-0472">Membrane</keyword>
<accession>A0ABY5TPU1</accession>
<feature type="domain" description="TonB C-terminal" evidence="7">
    <location>
        <begin position="109"/>
        <end position="202"/>
    </location>
</feature>
<name>A0ABY5TPU1_9GAMM</name>
<dbReference type="Gene3D" id="3.30.1150.10">
    <property type="match status" value="1"/>
</dbReference>
<keyword evidence="2 6" id="KW-0812">Transmembrane</keyword>
<evidence type="ECO:0000256" key="1">
    <source>
        <dbReference type="ARBA" id="ARBA00004167"/>
    </source>
</evidence>
<feature type="transmembrane region" description="Helical" evidence="6">
    <location>
        <begin position="6"/>
        <end position="28"/>
    </location>
</feature>
<reference evidence="8" key="1">
    <citation type="submission" date="2022-08" db="EMBL/GenBank/DDBJ databases">
        <title>Catabolic pathway analysis in culturable SAR92 clade bacteria reveals their overlooked roles in DMSP degradation in coastal seas.</title>
        <authorList>
            <person name="He X."/>
            <person name="Zhang X."/>
            <person name="Zhang Y."/>
        </authorList>
    </citation>
    <scope>NUCLEOTIDE SEQUENCE</scope>
    <source>
        <strain evidence="8">H455</strain>
    </source>
</reference>
<evidence type="ECO:0000256" key="2">
    <source>
        <dbReference type="ARBA" id="ARBA00022692"/>
    </source>
</evidence>
<dbReference type="EMBL" id="CP103416">
    <property type="protein sequence ID" value="UVW35299.1"/>
    <property type="molecule type" value="Genomic_DNA"/>
</dbReference>
<evidence type="ECO:0000259" key="7">
    <source>
        <dbReference type="PROSITE" id="PS52015"/>
    </source>
</evidence>
<keyword evidence="3 6" id="KW-1133">Transmembrane helix</keyword>
<feature type="region of interest" description="Disordered" evidence="5">
    <location>
        <begin position="56"/>
        <end position="78"/>
    </location>
</feature>
<evidence type="ECO:0000256" key="3">
    <source>
        <dbReference type="ARBA" id="ARBA00022989"/>
    </source>
</evidence>
<dbReference type="SUPFAM" id="SSF74653">
    <property type="entry name" value="TolA/TonB C-terminal domain"/>
    <property type="match status" value="1"/>
</dbReference>
<dbReference type="InterPro" id="IPR006260">
    <property type="entry name" value="TonB/TolA_C"/>
</dbReference>
<dbReference type="NCBIfam" id="TIGR01352">
    <property type="entry name" value="tonB_Cterm"/>
    <property type="match status" value="1"/>
</dbReference>
<gene>
    <name evidence="8" type="ORF">NYF23_01515</name>
</gene>
<dbReference type="Proteomes" id="UP001059934">
    <property type="component" value="Chromosome"/>
</dbReference>
<proteinExistence type="predicted"/>
<dbReference type="PROSITE" id="PS52015">
    <property type="entry name" value="TONB_CTD"/>
    <property type="match status" value="1"/>
</dbReference>
<evidence type="ECO:0000256" key="5">
    <source>
        <dbReference type="SAM" id="MobiDB-lite"/>
    </source>
</evidence>
<keyword evidence="9" id="KW-1185">Reference proteome</keyword>
<dbReference type="Pfam" id="PF03544">
    <property type="entry name" value="TonB_C"/>
    <property type="match status" value="1"/>
</dbReference>
<organism evidence="8 9">
    <name type="scientific">SAR92 clade bacterium H455</name>
    <dbReference type="NCBI Taxonomy" id="2974818"/>
    <lineage>
        <taxon>Bacteria</taxon>
        <taxon>Pseudomonadati</taxon>
        <taxon>Pseudomonadota</taxon>
        <taxon>Gammaproteobacteria</taxon>
        <taxon>Cellvibrionales</taxon>
        <taxon>Porticoccaceae</taxon>
        <taxon>SAR92 clade</taxon>
    </lineage>
</organism>